<keyword evidence="2" id="KW-0472">Membrane</keyword>
<evidence type="ECO:0000256" key="2">
    <source>
        <dbReference type="SAM" id="Phobius"/>
    </source>
</evidence>
<dbReference type="PANTHER" id="PTHR36888:SF2">
    <property type="entry name" value="TETRATRICOPEPTIDE REPEAT (TPR)-LIKE SUPERFAMILY PROTEIN"/>
    <property type="match status" value="1"/>
</dbReference>
<name>A0AAW2DKS4_9ROSI</name>
<keyword evidence="2" id="KW-0812">Transmembrane</keyword>
<dbReference type="AlphaFoldDB" id="A0AAW2DKS4"/>
<evidence type="ECO:0000313" key="3">
    <source>
        <dbReference type="EMBL" id="KAL0011021.1"/>
    </source>
</evidence>
<proteinExistence type="predicted"/>
<evidence type="ECO:0000256" key="1">
    <source>
        <dbReference type="SAM" id="MobiDB-lite"/>
    </source>
</evidence>
<dbReference type="Proteomes" id="UP001459277">
    <property type="component" value="Unassembled WGS sequence"/>
</dbReference>
<evidence type="ECO:0000313" key="4">
    <source>
        <dbReference type="Proteomes" id="UP001459277"/>
    </source>
</evidence>
<dbReference type="InterPro" id="IPR011990">
    <property type="entry name" value="TPR-like_helical_dom_sf"/>
</dbReference>
<dbReference type="SUPFAM" id="SSF48452">
    <property type="entry name" value="TPR-like"/>
    <property type="match status" value="1"/>
</dbReference>
<feature type="region of interest" description="Disordered" evidence="1">
    <location>
        <begin position="727"/>
        <end position="761"/>
    </location>
</feature>
<feature type="region of interest" description="Disordered" evidence="1">
    <location>
        <begin position="310"/>
        <end position="338"/>
    </location>
</feature>
<dbReference type="PANTHER" id="PTHR36888">
    <property type="entry name" value="TETRATRICOPEPTIDE-LIKE HELICAL DOMAIN-CONTAINING PROTEIN-RELATED"/>
    <property type="match status" value="1"/>
</dbReference>
<dbReference type="Gene3D" id="1.25.40.10">
    <property type="entry name" value="Tetratricopeptide repeat domain"/>
    <property type="match status" value="1"/>
</dbReference>
<accession>A0AAW2DKS4</accession>
<organism evidence="3 4">
    <name type="scientific">Lithocarpus litseifolius</name>
    <dbReference type="NCBI Taxonomy" id="425828"/>
    <lineage>
        <taxon>Eukaryota</taxon>
        <taxon>Viridiplantae</taxon>
        <taxon>Streptophyta</taxon>
        <taxon>Embryophyta</taxon>
        <taxon>Tracheophyta</taxon>
        <taxon>Spermatophyta</taxon>
        <taxon>Magnoliopsida</taxon>
        <taxon>eudicotyledons</taxon>
        <taxon>Gunneridae</taxon>
        <taxon>Pentapetalae</taxon>
        <taxon>rosids</taxon>
        <taxon>fabids</taxon>
        <taxon>Fagales</taxon>
        <taxon>Fagaceae</taxon>
        <taxon>Lithocarpus</taxon>
    </lineage>
</organism>
<comment type="caution">
    <text evidence="3">The sequence shown here is derived from an EMBL/GenBank/DDBJ whole genome shotgun (WGS) entry which is preliminary data.</text>
</comment>
<reference evidence="3 4" key="1">
    <citation type="submission" date="2024-01" db="EMBL/GenBank/DDBJ databases">
        <title>A telomere-to-telomere, gap-free genome of sweet tea (Lithocarpus litseifolius).</title>
        <authorList>
            <person name="Zhou J."/>
        </authorList>
    </citation>
    <scope>NUCLEOTIDE SEQUENCE [LARGE SCALE GENOMIC DNA]</scope>
    <source>
        <strain evidence="3">Zhou-2022a</strain>
        <tissue evidence="3">Leaf</tissue>
    </source>
</reference>
<keyword evidence="4" id="KW-1185">Reference proteome</keyword>
<gene>
    <name evidence="3" type="ORF">SO802_006129</name>
</gene>
<dbReference type="EMBL" id="JAZDWU010000002">
    <property type="protein sequence ID" value="KAL0011021.1"/>
    <property type="molecule type" value="Genomic_DNA"/>
</dbReference>
<protein>
    <submittedName>
        <fullName evidence="3">Uncharacterized protein</fullName>
    </submittedName>
</protein>
<keyword evidence="2" id="KW-1133">Transmembrane helix</keyword>
<sequence>MQTLISVNPINYSNPKFSPAKFLFDFPSLSRKSRSLFRFTRRKWLQSHETPNICSASASCTSGSASYGGWDELRLVSDLERSGESDQFRNFLVSVGIDDRKHIFVFLLGLVCALAISRVRVSSIVVFPASVLVFAIGFSFGFVRGGSFSEVSVNGGKRKAKEENFRVYTEKLRNLVNFFDRFDVKVNNLKNDIQKAIDNNEITVGDLENYVNVMESISLSTLNARNVVEASIDNVGNSNVVSVENQKPSRKKKELGEIGFELLQSVAGLFGENLVGSKPNKVKDNGKRETVESVVNDLTQANISTSTAEESDFNLVNNNKGNGSLNASRNSSNKTALDEDEVRRIQIDSEYGRMGSGEMGGSAKRYMDGREYSYQNSSLRFTNNRSFSLKMGCDNKTEMWESQDKLFNSEEFRVGMKHVGAEASFVEEQMLKKSSEAYQTSLNKEKSDNETYRFQFREDRLNHEDDSHMTNLLSSQEGEVGSFSSPKVSDDVMFDRYLTEANGLLQQAKEFLRSRHDEERAEIILYRSANLLSKAIALKPMSLLAVGQLGNTYLLHGELKLKITRALRRTLLSGHGPLPIERRNGVLKQLDDRITSKDEIASALVNVCEECEELLVEAGRKYRLALSIDGNDVRALYNWGLALSFRAQLIADIGPEAAFDADKVFLAAIDKFDAMMSKGNVYAPDALFRWGVALQQRSRLRPSNSKDKVKLLQQAKRLYEDALQMDANKLQSKRKSDPKKGKSQSSGDDMVKVSPPTTGGT</sequence>
<feature type="compositionally biased region" description="Polar residues" evidence="1">
    <location>
        <begin position="310"/>
        <end position="335"/>
    </location>
</feature>
<feature type="transmembrane region" description="Helical" evidence="2">
    <location>
        <begin position="125"/>
        <end position="143"/>
    </location>
</feature>